<dbReference type="InterPro" id="IPR017972">
    <property type="entry name" value="Cyt_P450_CS"/>
</dbReference>
<evidence type="ECO:0000256" key="10">
    <source>
        <dbReference type="ARBA" id="ARBA00023004"/>
    </source>
</evidence>
<dbReference type="SUPFAM" id="SSF48264">
    <property type="entry name" value="Cytochrome P450"/>
    <property type="match status" value="1"/>
</dbReference>
<dbReference type="GO" id="GO:0020037">
    <property type="term" value="F:heme binding"/>
    <property type="evidence" value="ECO:0007669"/>
    <property type="project" value="InterPro"/>
</dbReference>
<feature type="binding site" description="axial binding residue" evidence="13">
    <location>
        <position position="479"/>
    </location>
    <ligand>
        <name>heme</name>
        <dbReference type="ChEBI" id="CHEBI:30413"/>
    </ligand>
    <ligandPart>
        <name>Fe</name>
        <dbReference type="ChEBI" id="CHEBI:18248"/>
    </ligandPart>
</feature>
<keyword evidence="5 13" id="KW-0349">Heme</keyword>
<feature type="compositionally biased region" description="Acidic residues" evidence="15">
    <location>
        <begin position="286"/>
        <end position="296"/>
    </location>
</feature>
<keyword evidence="8" id="KW-0492">Microsome</keyword>
<comment type="cofactor">
    <cofactor evidence="1 13">
        <name>heme</name>
        <dbReference type="ChEBI" id="CHEBI:30413"/>
    </cofactor>
</comment>
<dbReference type="CDD" id="cd11055">
    <property type="entry name" value="CYP3A-like"/>
    <property type="match status" value="1"/>
</dbReference>
<protein>
    <recommendedName>
        <fullName evidence="19">Cytochrome P450</fullName>
    </recommendedName>
</protein>
<comment type="similarity">
    <text evidence="4 14">Belongs to the cytochrome P450 family.</text>
</comment>
<evidence type="ECO:0000313" key="17">
    <source>
        <dbReference type="EMBL" id="CAD7652136.1"/>
    </source>
</evidence>
<keyword evidence="16" id="KW-0812">Transmembrane</keyword>
<evidence type="ECO:0000256" key="4">
    <source>
        <dbReference type="ARBA" id="ARBA00010617"/>
    </source>
</evidence>
<dbReference type="GO" id="GO:0005506">
    <property type="term" value="F:iron ion binding"/>
    <property type="evidence" value="ECO:0007669"/>
    <property type="project" value="InterPro"/>
</dbReference>
<evidence type="ECO:0000256" key="2">
    <source>
        <dbReference type="ARBA" id="ARBA00004174"/>
    </source>
</evidence>
<gene>
    <name evidence="17" type="ORF">ONB1V03_LOCUS8802</name>
</gene>
<dbReference type="PRINTS" id="PR00463">
    <property type="entry name" value="EP450I"/>
</dbReference>
<dbReference type="PROSITE" id="PS00086">
    <property type="entry name" value="CYTOCHROME_P450"/>
    <property type="match status" value="1"/>
</dbReference>
<name>A0A7R9M255_9ACAR</name>
<reference evidence="17" key="1">
    <citation type="submission" date="2020-11" db="EMBL/GenBank/DDBJ databases">
        <authorList>
            <person name="Tran Van P."/>
        </authorList>
    </citation>
    <scope>NUCLEOTIDE SEQUENCE</scope>
</reference>
<evidence type="ECO:0000256" key="12">
    <source>
        <dbReference type="ARBA" id="ARBA00023136"/>
    </source>
</evidence>
<comment type="subcellular location">
    <subcellularLocation>
        <location evidence="3">Endoplasmic reticulum membrane</location>
        <topology evidence="3">Peripheral membrane protein</topology>
    </subcellularLocation>
    <subcellularLocation>
        <location evidence="2">Microsome membrane</location>
        <topology evidence="2">Peripheral membrane protein</topology>
    </subcellularLocation>
</comment>
<evidence type="ECO:0000256" key="3">
    <source>
        <dbReference type="ARBA" id="ARBA00004406"/>
    </source>
</evidence>
<dbReference type="InterPro" id="IPR036396">
    <property type="entry name" value="Cyt_P450_sf"/>
</dbReference>
<evidence type="ECO:0000256" key="11">
    <source>
        <dbReference type="ARBA" id="ARBA00023033"/>
    </source>
</evidence>
<dbReference type="AlphaFoldDB" id="A0A7R9M255"/>
<evidence type="ECO:0000256" key="1">
    <source>
        <dbReference type="ARBA" id="ARBA00001971"/>
    </source>
</evidence>
<dbReference type="GO" id="GO:0016705">
    <property type="term" value="F:oxidoreductase activity, acting on paired donors, with incorporation or reduction of molecular oxygen"/>
    <property type="evidence" value="ECO:0007669"/>
    <property type="project" value="InterPro"/>
</dbReference>
<keyword evidence="11 14" id="KW-0503">Monooxygenase</keyword>
<keyword evidence="12 16" id="KW-0472">Membrane</keyword>
<evidence type="ECO:0000313" key="18">
    <source>
        <dbReference type="Proteomes" id="UP000728032"/>
    </source>
</evidence>
<evidence type="ECO:0000256" key="13">
    <source>
        <dbReference type="PIRSR" id="PIRSR602401-1"/>
    </source>
</evidence>
<proteinExistence type="inferred from homology"/>
<dbReference type="EMBL" id="OC920019">
    <property type="protein sequence ID" value="CAD7652136.1"/>
    <property type="molecule type" value="Genomic_DNA"/>
</dbReference>
<evidence type="ECO:0000256" key="14">
    <source>
        <dbReference type="RuleBase" id="RU000461"/>
    </source>
</evidence>
<keyword evidence="7" id="KW-0256">Endoplasmic reticulum</keyword>
<feature type="compositionally biased region" description="Basic and acidic residues" evidence="15">
    <location>
        <begin position="297"/>
        <end position="313"/>
    </location>
</feature>
<dbReference type="PANTHER" id="PTHR24292:SF54">
    <property type="entry name" value="CYP9F3-RELATED"/>
    <property type="match status" value="1"/>
</dbReference>
<dbReference type="InterPro" id="IPR002401">
    <property type="entry name" value="Cyt_P450_E_grp-I"/>
</dbReference>
<evidence type="ECO:0000256" key="6">
    <source>
        <dbReference type="ARBA" id="ARBA00022723"/>
    </source>
</evidence>
<dbReference type="PANTHER" id="PTHR24292">
    <property type="entry name" value="CYTOCHROME P450"/>
    <property type="match status" value="1"/>
</dbReference>
<dbReference type="EMBL" id="CAJPVJ010005194">
    <property type="protein sequence ID" value="CAG2169323.1"/>
    <property type="molecule type" value="Genomic_DNA"/>
</dbReference>
<keyword evidence="6 13" id="KW-0479">Metal-binding</keyword>
<keyword evidence="9 14" id="KW-0560">Oxidoreductase</keyword>
<keyword evidence="16" id="KW-1133">Transmembrane helix</keyword>
<organism evidence="17">
    <name type="scientific">Oppiella nova</name>
    <dbReference type="NCBI Taxonomy" id="334625"/>
    <lineage>
        <taxon>Eukaryota</taxon>
        <taxon>Metazoa</taxon>
        <taxon>Ecdysozoa</taxon>
        <taxon>Arthropoda</taxon>
        <taxon>Chelicerata</taxon>
        <taxon>Arachnida</taxon>
        <taxon>Acari</taxon>
        <taxon>Acariformes</taxon>
        <taxon>Sarcoptiformes</taxon>
        <taxon>Oribatida</taxon>
        <taxon>Brachypylina</taxon>
        <taxon>Oppioidea</taxon>
        <taxon>Oppiidae</taxon>
        <taxon>Oppiella</taxon>
    </lineage>
</organism>
<dbReference type="GO" id="GO:0005789">
    <property type="term" value="C:endoplasmic reticulum membrane"/>
    <property type="evidence" value="ECO:0007669"/>
    <property type="project" value="UniProtKB-SubCell"/>
</dbReference>
<keyword evidence="10 13" id="KW-0408">Iron</keyword>
<evidence type="ECO:0000256" key="15">
    <source>
        <dbReference type="SAM" id="MobiDB-lite"/>
    </source>
</evidence>
<evidence type="ECO:0000256" key="7">
    <source>
        <dbReference type="ARBA" id="ARBA00022824"/>
    </source>
</evidence>
<dbReference type="GO" id="GO:0004497">
    <property type="term" value="F:monooxygenase activity"/>
    <property type="evidence" value="ECO:0007669"/>
    <property type="project" value="UniProtKB-KW"/>
</dbReference>
<dbReference type="Proteomes" id="UP000728032">
    <property type="component" value="Unassembled WGS sequence"/>
</dbReference>
<dbReference type="OrthoDB" id="6428965at2759"/>
<dbReference type="Pfam" id="PF00067">
    <property type="entry name" value="p450"/>
    <property type="match status" value="2"/>
</dbReference>
<accession>A0A7R9M255</accession>
<keyword evidence="18" id="KW-1185">Reference proteome</keyword>
<sequence>MTFLVDLSWFTWITLLSALPLIYWRLTRNFDYWTKRGITGPKPYPSVGTNLYHFFTPMTTVDTQRIRIFGKIYGLFNGNVPVLSVAAPELIQKILVKDFHLFVDRKTRPYEHPVLTKNVFHSRADHWKRLRTIVSPTFTSGKMRKMYPMVRECIAEYLQVLDGYARHGSDVNIKDMHYKLTMNVIARCAFATKTDTYGDPHNPFIRHVKSMTHFPFLKLLLMYTLPVPVKKVLGIKYVGSEESNEFFMRLTHQIVTQRKTDPDAHRKYSDFIQLLVDAEVDRDAGDDQSDDEAMDADEAHHVNEGKEEREVQRKPLATNIANKKLTTDEIKAQGWIFFIAGSETAATTLAYSSYELALNPDIQERLRAEVDGAVDADGEFPYERLTKLPLLDAVIAETLRLYPPVLRIDRKCSQDYKLGESGITLFKGQDVDIPVYAIHHSSDFYENPEQFNPDRFMPHNRHKLTPYTYLPFGAGPRNCVGMRFALLEIKLSLVHIIRRYRFVRSAQTPVPLEFKTVANVCSAKRVVVAIHERS</sequence>
<dbReference type="InterPro" id="IPR050476">
    <property type="entry name" value="Insect_CytP450_Detox"/>
</dbReference>
<dbReference type="InterPro" id="IPR001128">
    <property type="entry name" value="Cyt_P450"/>
</dbReference>
<evidence type="ECO:0000256" key="5">
    <source>
        <dbReference type="ARBA" id="ARBA00022617"/>
    </source>
</evidence>
<evidence type="ECO:0000256" key="9">
    <source>
        <dbReference type="ARBA" id="ARBA00023002"/>
    </source>
</evidence>
<dbReference type="PRINTS" id="PR00385">
    <property type="entry name" value="P450"/>
</dbReference>
<evidence type="ECO:0000256" key="16">
    <source>
        <dbReference type="SAM" id="Phobius"/>
    </source>
</evidence>
<feature type="transmembrane region" description="Helical" evidence="16">
    <location>
        <begin position="6"/>
        <end position="26"/>
    </location>
</feature>
<feature type="region of interest" description="Disordered" evidence="15">
    <location>
        <begin position="283"/>
        <end position="315"/>
    </location>
</feature>
<evidence type="ECO:0000256" key="8">
    <source>
        <dbReference type="ARBA" id="ARBA00022848"/>
    </source>
</evidence>
<dbReference type="Gene3D" id="1.10.630.10">
    <property type="entry name" value="Cytochrome P450"/>
    <property type="match status" value="1"/>
</dbReference>
<evidence type="ECO:0008006" key="19">
    <source>
        <dbReference type="Google" id="ProtNLM"/>
    </source>
</evidence>